<dbReference type="EMBL" id="CAADFL010000646">
    <property type="protein sequence ID" value="VFK19800.1"/>
    <property type="molecule type" value="Genomic_DNA"/>
</dbReference>
<dbReference type="AlphaFoldDB" id="A0A450TUM1"/>
<sequence length="78" mass="8664">MRHQCFSRNGSLAHAKGRNATPPGLYLPGPSVAVGHPSTLATYLAYQRVRASSSVQVRTRTGRIRPLRYILYRIGRTV</sequence>
<organism evidence="3">
    <name type="scientific">Candidatus Kentrum sp. FM</name>
    <dbReference type="NCBI Taxonomy" id="2126340"/>
    <lineage>
        <taxon>Bacteria</taxon>
        <taxon>Pseudomonadati</taxon>
        <taxon>Pseudomonadota</taxon>
        <taxon>Gammaproteobacteria</taxon>
        <taxon>Candidatus Kentrum</taxon>
    </lineage>
</organism>
<gene>
    <name evidence="3" type="ORF">BECKFM1743A_GA0114220_106582</name>
    <name evidence="4" type="ORF">BECKFM1743B_GA0114221_106462</name>
    <name evidence="2" type="ORF">BECKFM1743C_GA0114222_106492</name>
</gene>
<evidence type="ECO:0000256" key="1">
    <source>
        <dbReference type="SAM" id="MobiDB-lite"/>
    </source>
</evidence>
<proteinExistence type="predicted"/>
<protein>
    <submittedName>
        <fullName evidence="3">Uncharacterized protein</fullName>
    </submittedName>
</protein>
<evidence type="ECO:0000313" key="3">
    <source>
        <dbReference type="EMBL" id="VFJ72667.1"/>
    </source>
</evidence>
<evidence type="ECO:0000313" key="2">
    <source>
        <dbReference type="EMBL" id="VFJ72354.1"/>
    </source>
</evidence>
<feature type="region of interest" description="Disordered" evidence="1">
    <location>
        <begin position="1"/>
        <end position="23"/>
    </location>
</feature>
<name>A0A450TUM1_9GAMM</name>
<dbReference type="EMBL" id="CAADEZ010000658">
    <property type="protein sequence ID" value="VFJ72667.1"/>
    <property type="molecule type" value="Genomic_DNA"/>
</dbReference>
<dbReference type="EMBL" id="CAADFA010000649">
    <property type="protein sequence ID" value="VFJ72354.1"/>
    <property type="molecule type" value="Genomic_DNA"/>
</dbReference>
<feature type="compositionally biased region" description="Polar residues" evidence="1">
    <location>
        <begin position="1"/>
        <end position="10"/>
    </location>
</feature>
<evidence type="ECO:0000313" key="4">
    <source>
        <dbReference type="EMBL" id="VFK19800.1"/>
    </source>
</evidence>
<accession>A0A450TUM1</accession>
<reference evidence="3" key="1">
    <citation type="submission" date="2019-02" db="EMBL/GenBank/DDBJ databases">
        <authorList>
            <person name="Gruber-Vodicka R. H."/>
            <person name="Seah K. B. B."/>
        </authorList>
    </citation>
    <scope>NUCLEOTIDE SEQUENCE</scope>
    <source>
        <strain evidence="3">BECK_BZ163</strain>
        <strain evidence="4">BECK_BZ164</strain>
        <strain evidence="2">BECK_BZ165</strain>
    </source>
</reference>